<dbReference type="AlphaFoldDB" id="A0A174ZX60"/>
<organism evidence="4 5">
    <name type="scientific">[Eubacterium] siraeum</name>
    <dbReference type="NCBI Taxonomy" id="39492"/>
    <lineage>
        <taxon>Bacteria</taxon>
        <taxon>Bacillati</taxon>
        <taxon>Bacillota</taxon>
        <taxon>Clostridia</taxon>
        <taxon>Eubacteriales</taxon>
        <taxon>Oscillospiraceae</taxon>
        <taxon>Oscillospiraceae incertae sedis</taxon>
    </lineage>
</organism>
<gene>
    <name evidence="4" type="ORF">ERS852540_02108</name>
</gene>
<accession>A0A174ZX60</accession>
<dbReference type="SUPFAM" id="SSF52266">
    <property type="entry name" value="SGNH hydrolase"/>
    <property type="match status" value="1"/>
</dbReference>
<dbReference type="STRING" id="39492.ERS852540_02108"/>
<feature type="domain" description="SGNH hydrolase-type esterase" evidence="3">
    <location>
        <begin position="102"/>
        <end position="266"/>
    </location>
</feature>
<dbReference type="Gene3D" id="3.40.50.1110">
    <property type="entry name" value="SGNH hydrolase"/>
    <property type="match status" value="1"/>
</dbReference>
<keyword evidence="2" id="KW-0732">Signal</keyword>
<reference evidence="4 5" key="1">
    <citation type="submission" date="2015-09" db="EMBL/GenBank/DDBJ databases">
        <authorList>
            <consortium name="Pathogen Informatics"/>
        </authorList>
    </citation>
    <scope>NUCLEOTIDE SEQUENCE [LARGE SCALE GENOMIC DNA]</scope>
    <source>
        <strain evidence="4 5">2789STDY5834928</strain>
    </source>
</reference>
<evidence type="ECO:0000256" key="1">
    <source>
        <dbReference type="SAM" id="MobiDB-lite"/>
    </source>
</evidence>
<sequence>MLYNKYGSVSPKKRFILLCLPLAAAIICTACNNAYAVNISDGGISYDNTYSQTESTSADTDKTTSQTKEEEPLPVPEPEPEPKPDYTITDAMYKYFDQFALVGDSVCSGFASAGYFKQENNLARPNIAAWNIHQFLITSGNLSTDVLVHLYNKQPKYVLFSMGLNDVNLTTKEQFVENYMQLLYQCKQASPNSEFIIMAVTPVRSKFCKNEKIDEYNSALRYAIDNCYYSHYHFVDPTALLKGSDNKLKEKYAFEDGTHLEMSGMRVCLWYMYNQNIRYSFKEDELQPSKCPDISQYEYLY</sequence>
<protein>
    <recommendedName>
        <fullName evidence="3">SGNH hydrolase-type esterase domain-containing protein</fullName>
    </recommendedName>
</protein>
<feature type="chain" id="PRO_5008039153" description="SGNH hydrolase-type esterase domain-containing protein" evidence="2">
    <location>
        <begin position="37"/>
        <end position="301"/>
    </location>
</feature>
<dbReference type="EMBL" id="CZBY01000019">
    <property type="protein sequence ID" value="CUQ90367.1"/>
    <property type="molecule type" value="Genomic_DNA"/>
</dbReference>
<dbReference type="Proteomes" id="UP000095662">
    <property type="component" value="Unassembled WGS sequence"/>
</dbReference>
<dbReference type="InterPro" id="IPR013830">
    <property type="entry name" value="SGNH_hydro"/>
</dbReference>
<feature type="compositionally biased region" description="Basic and acidic residues" evidence="1">
    <location>
        <begin position="59"/>
        <end position="71"/>
    </location>
</feature>
<proteinExistence type="predicted"/>
<evidence type="ECO:0000256" key="2">
    <source>
        <dbReference type="SAM" id="SignalP"/>
    </source>
</evidence>
<dbReference type="Pfam" id="PF13472">
    <property type="entry name" value="Lipase_GDSL_2"/>
    <property type="match status" value="1"/>
</dbReference>
<feature type="signal peptide" evidence="2">
    <location>
        <begin position="1"/>
        <end position="36"/>
    </location>
</feature>
<evidence type="ECO:0000259" key="3">
    <source>
        <dbReference type="Pfam" id="PF13472"/>
    </source>
</evidence>
<evidence type="ECO:0000313" key="5">
    <source>
        <dbReference type="Proteomes" id="UP000095662"/>
    </source>
</evidence>
<name>A0A174ZX60_9FIRM</name>
<dbReference type="InterPro" id="IPR036514">
    <property type="entry name" value="SGNH_hydro_sf"/>
</dbReference>
<feature type="region of interest" description="Disordered" evidence="1">
    <location>
        <begin position="50"/>
        <end position="83"/>
    </location>
</feature>
<evidence type="ECO:0000313" key="4">
    <source>
        <dbReference type="EMBL" id="CUQ90367.1"/>
    </source>
</evidence>